<evidence type="ECO:0000313" key="3">
    <source>
        <dbReference type="Proteomes" id="UP000570517"/>
    </source>
</evidence>
<keyword evidence="3" id="KW-1185">Reference proteome</keyword>
<keyword evidence="1" id="KW-1133">Transmembrane helix</keyword>
<dbReference type="AlphaFoldDB" id="A0A850PZ81"/>
<evidence type="ECO:0000313" key="2">
    <source>
        <dbReference type="EMBL" id="NVN53015.1"/>
    </source>
</evidence>
<dbReference type="EMBL" id="JABFYL010000048">
    <property type="protein sequence ID" value="NVN53015.1"/>
    <property type="molecule type" value="Genomic_DNA"/>
</dbReference>
<feature type="transmembrane region" description="Helical" evidence="1">
    <location>
        <begin position="91"/>
        <end position="118"/>
    </location>
</feature>
<feature type="transmembrane region" description="Helical" evidence="1">
    <location>
        <begin position="60"/>
        <end position="79"/>
    </location>
</feature>
<feature type="transmembrane region" description="Helical" evidence="1">
    <location>
        <begin position="193"/>
        <end position="211"/>
    </location>
</feature>
<comment type="caution">
    <text evidence="2">The sequence shown here is derived from an EMBL/GenBank/DDBJ whole genome shotgun (WGS) entry which is preliminary data.</text>
</comment>
<organism evidence="2 3">
    <name type="scientific">Mycolicibacterium hippocampi</name>
    <dbReference type="NCBI Taxonomy" id="659824"/>
    <lineage>
        <taxon>Bacteria</taxon>
        <taxon>Bacillati</taxon>
        <taxon>Actinomycetota</taxon>
        <taxon>Actinomycetes</taxon>
        <taxon>Mycobacteriales</taxon>
        <taxon>Mycobacteriaceae</taxon>
        <taxon>Mycolicibacterium</taxon>
    </lineage>
</organism>
<name>A0A850PZ81_9MYCO</name>
<keyword evidence="1" id="KW-0812">Transmembrane</keyword>
<reference evidence="2 3" key="1">
    <citation type="submission" date="2020-05" db="EMBL/GenBank/DDBJ databases">
        <title>Draft genome sequence of Mycobacterium hippocampi DL, isolated from European seabass, Dicentrarchus labrax, reared in fish farms.</title>
        <authorList>
            <person name="Stathopoulou P."/>
            <person name="Asimakis E."/>
            <person name="Tzokas K."/>
            <person name="Batargias C."/>
            <person name="Tsiamis G."/>
        </authorList>
    </citation>
    <scope>NUCLEOTIDE SEQUENCE [LARGE SCALE GENOMIC DNA]</scope>
    <source>
        <strain evidence="2 3">DL</strain>
    </source>
</reference>
<protein>
    <recommendedName>
        <fullName evidence="4">DUF4386 domain-containing protein</fullName>
    </recommendedName>
</protein>
<feature type="transmembrane region" description="Helical" evidence="1">
    <location>
        <begin position="147"/>
        <end position="164"/>
    </location>
</feature>
<feature type="transmembrane region" description="Helical" evidence="1">
    <location>
        <begin position="171"/>
        <end position="187"/>
    </location>
</feature>
<accession>A0A850PZ81</accession>
<sequence length="236" mass="25201">MTHPVDRHLRRLTTPRAAAFAGVLFALLFGTALVMIRTALPGADQLGSQWVDGSSARLRIAVVLMPFSGIAFLWFIGVVRDGLGALEDKFFATVFIGSGLLFLGMVFVATAVGAGLLASKEFLAEESTRTEVAAFGQGLLTALSNTYALRMAGVFMISLATIWLRTRLMPGWLAIVTYVVALTVLVASDISLWMTLAFPVWVLVVSLVMLVRSGVIDLPGDDLNPPATTGRSPDTA</sequence>
<evidence type="ECO:0008006" key="4">
    <source>
        <dbReference type="Google" id="ProtNLM"/>
    </source>
</evidence>
<feature type="transmembrane region" description="Helical" evidence="1">
    <location>
        <begin position="17"/>
        <end position="40"/>
    </location>
</feature>
<dbReference type="RefSeq" id="WP_178361247.1">
    <property type="nucleotide sequence ID" value="NZ_JABFYL010000048.1"/>
</dbReference>
<proteinExistence type="predicted"/>
<keyword evidence="1" id="KW-0472">Membrane</keyword>
<dbReference type="Proteomes" id="UP000570517">
    <property type="component" value="Unassembled WGS sequence"/>
</dbReference>
<evidence type="ECO:0000256" key="1">
    <source>
        <dbReference type="SAM" id="Phobius"/>
    </source>
</evidence>
<gene>
    <name evidence="2" type="ORF">HLY00_4983</name>
</gene>